<feature type="domain" description="NADP-dependent oxidoreductase" evidence="2">
    <location>
        <begin position="1"/>
        <end position="262"/>
    </location>
</feature>
<dbReference type="Pfam" id="PF00248">
    <property type="entry name" value="Aldo_ket_red"/>
    <property type="match status" value="1"/>
</dbReference>
<dbReference type="InterPro" id="IPR023210">
    <property type="entry name" value="NADP_OxRdtase_dom"/>
</dbReference>
<dbReference type="InterPro" id="IPR036812">
    <property type="entry name" value="NAD(P)_OxRdtase_dom_sf"/>
</dbReference>
<organism evidence="3 4">
    <name type="scientific">Isoptericola luteus</name>
    <dbReference type="NCBI Taxonomy" id="2879484"/>
    <lineage>
        <taxon>Bacteria</taxon>
        <taxon>Bacillati</taxon>
        <taxon>Actinomycetota</taxon>
        <taxon>Actinomycetes</taxon>
        <taxon>Micrococcales</taxon>
        <taxon>Promicromonosporaceae</taxon>
        <taxon>Isoptericola</taxon>
    </lineage>
</organism>
<evidence type="ECO:0000313" key="3">
    <source>
        <dbReference type="EMBL" id="MCA5893606.1"/>
    </source>
</evidence>
<proteinExistence type="predicted"/>
<protein>
    <submittedName>
        <fullName evidence="3">Aldo/keto reductase</fullName>
    </submittedName>
</protein>
<dbReference type="CDD" id="cd19088">
    <property type="entry name" value="AKR_AKR13B1"/>
    <property type="match status" value="1"/>
</dbReference>
<comment type="caution">
    <text evidence="3">The sequence shown here is derived from an EMBL/GenBank/DDBJ whole genome shotgun (WGS) entry which is preliminary data.</text>
</comment>
<dbReference type="PANTHER" id="PTHR43625:SF40">
    <property type="entry name" value="ALDO-KETO REDUCTASE YAKC [NADP(+)]"/>
    <property type="match status" value="1"/>
</dbReference>
<name>A0ABS7ZEZ0_9MICO</name>
<evidence type="ECO:0000259" key="2">
    <source>
        <dbReference type="Pfam" id="PF00248"/>
    </source>
</evidence>
<accession>A0ABS7ZEZ0</accession>
<dbReference type="EMBL" id="JAIXCQ010000005">
    <property type="protein sequence ID" value="MCA5893606.1"/>
    <property type="molecule type" value="Genomic_DNA"/>
</dbReference>
<keyword evidence="4" id="KW-1185">Reference proteome</keyword>
<reference evidence="3 4" key="1">
    <citation type="submission" date="2021-09" db="EMBL/GenBank/DDBJ databases">
        <title>Isoptericola luteus sp. nov., a novel bacterium isolated from Harbin, the capital city of Heilongjiang province.</title>
        <authorList>
            <person name="Li J."/>
        </authorList>
    </citation>
    <scope>NUCLEOTIDE SEQUENCE [LARGE SCALE GENOMIC DNA]</scope>
    <source>
        <strain evidence="3 4">NEAU-Y5</strain>
    </source>
</reference>
<evidence type="ECO:0000313" key="4">
    <source>
        <dbReference type="Proteomes" id="UP001319870"/>
    </source>
</evidence>
<dbReference type="SUPFAM" id="SSF51430">
    <property type="entry name" value="NAD(P)-linked oxidoreductase"/>
    <property type="match status" value="1"/>
</dbReference>
<sequence length="270" mass="29056">MQLGRLRQDRAAALSLVRRAFELGVDHVDTAQFYADGWVNGLLREALRAHDGVVVATKVGVEPSEAGMRPAQRPEQLRAGVEENLRGLGVDQVSVVHLRRMDGLPIPDEQRVDVDDQLAELIRMRDEGLAGAIGLSNVSLDVVQRALPAEVASVQNNYSVVARDGEDLLKLTIDEQIAWVPFYPLGGTVSGAPKVTDEPVVRSAAARLGLTPAQVGLAWLLHRAPNALLIPGTASIEHLRDNVAVGEIVLDDSTLEALDSVWTDPSVAGR</sequence>
<dbReference type="InterPro" id="IPR050791">
    <property type="entry name" value="Aldo-Keto_reductase"/>
</dbReference>
<dbReference type="InterPro" id="IPR020471">
    <property type="entry name" value="AKR"/>
</dbReference>
<evidence type="ECO:0000256" key="1">
    <source>
        <dbReference type="ARBA" id="ARBA00023002"/>
    </source>
</evidence>
<dbReference type="Gene3D" id="3.20.20.100">
    <property type="entry name" value="NADP-dependent oxidoreductase domain"/>
    <property type="match status" value="1"/>
</dbReference>
<gene>
    <name evidence="3" type="ORF">LEP48_09610</name>
</gene>
<dbReference type="PANTHER" id="PTHR43625">
    <property type="entry name" value="AFLATOXIN B1 ALDEHYDE REDUCTASE"/>
    <property type="match status" value="1"/>
</dbReference>
<keyword evidence="1" id="KW-0560">Oxidoreductase</keyword>
<dbReference type="PRINTS" id="PR00069">
    <property type="entry name" value="ALDKETRDTASE"/>
</dbReference>
<dbReference type="Proteomes" id="UP001319870">
    <property type="component" value="Unassembled WGS sequence"/>
</dbReference>